<keyword evidence="8" id="KW-1015">Disulfide bond</keyword>
<proteinExistence type="inferred from homology"/>
<evidence type="ECO:0000256" key="2">
    <source>
        <dbReference type="ARBA" id="ARBA00010705"/>
    </source>
</evidence>
<comment type="function">
    <text evidence="1 9">Accessory subunit of the mitochondrial membrane respiratory chain NADH dehydrogenase (Complex I), that is believed not to be involved in catalysis. Complex I functions in the transfer of electrons from NADH to the respiratory chain. The immediate electron acceptor for the enzyme is believed to be ubiquinone.</text>
</comment>
<name>A0AAD8EJZ0_DIPPU</name>
<keyword evidence="5" id="KW-0677">Repeat</keyword>
<keyword evidence="6 9" id="KW-0249">Electron transport</keyword>
<keyword evidence="9" id="KW-0472">Membrane</keyword>
<dbReference type="EMBL" id="JASPKZ010003794">
    <property type="protein sequence ID" value="KAJ9592991.1"/>
    <property type="molecule type" value="Genomic_DNA"/>
</dbReference>
<accession>A0AAD8EJZ0</accession>
<evidence type="ECO:0000256" key="9">
    <source>
        <dbReference type="PIRNR" id="PIRNR017016"/>
    </source>
</evidence>
<dbReference type="PIRSF" id="PIRSF017016">
    <property type="entry name" value="NDUA8"/>
    <property type="match status" value="1"/>
</dbReference>
<evidence type="ECO:0000256" key="6">
    <source>
        <dbReference type="ARBA" id="ARBA00022982"/>
    </source>
</evidence>
<comment type="subcellular location">
    <subcellularLocation>
        <location evidence="9">Mitochondrion inner membrane</location>
    </subcellularLocation>
</comment>
<dbReference type="GO" id="GO:0006120">
    <property type="term" value="P:mitochondrial electron transport, NADH to ubiquinone"/>
    <property type="evidence" value="ECO:0007669"/>
    <property type="project" value="InterPro"/>
</dbReference>
<sequence>MVVTANTYLPEDEELTVQEVNLGGPALRAGAFHLGKYCESQNNEFVLCRNELDDPRKCLNEGKAVTGCTLEFFRKVKGTCFKEFTQYANCLDKSSIDLAYKHCRKTQAVFDKCMKDNLNLERPSFGYFCQPKVHDSKRPKPEPKKPEVYADYTPYLPDDYPRTPAKYGARFHWME</sequence>
<evidence type="ECO:0000256" key="5">
    <source>
        <dbReference type="ARBA" id="ARBA00022737"/>
    </source>
</evidence>
<keyword evidence="9" id="KW-0999">Mitochondrion inner membrane</keyword>
<protein>
    <recommendedName>
        <fullName evidence="9">NADH dehydrogenase [ubiquinone] 1 alpha subcomplex subunit 8</fullName>
    </recommendedName>
</protein>
<organism evidence="10 11">
    <name type="scientific">Diploptera punctata</name>
    <name type="common">Pacific beetle cockroach</name>
    <dbReference type="NCBI Taxonomy" id="6984"/>
    <lineage>
        <taxon>Eukaryota</taxon>
        <taxon>Metazoa</taxon>
        <taxon>Ecdysozoa</taxon>
        <taxon>Arthropoda</taxon>
        <taxon>Hexapoda</taxon>
        <taxon>Insecta</taxon>
        <taxon>Pterygota</taxon>
        <taxon>Neoptera</taxon>
        <taxon>Polyneoptera</taxon>
        <taxon>Dictyoptera</taxon>
        <taxon>Blattodea</taxon>
        <taxon>Blaberoidea</taxon>
        <taxon>Blaberidae</taxon>
        <taxon>Diplopterinae</taxon>
        <taxon>Diploptera</taxon>
    </lineage>
</organism>
<evidence type="ECO:0000256" key="8">
    <source>
        <dbReference type="ARBA" id="ARBA00023157"/>
    </source>
</evidence>
<keyword evidence="11" id="KW-1185">Reference proteome</keyword>
<comment type="caution">
    <text evidence="10">The sequence shown here is derived from an EMBL/GenBank/DDBJ whole genome shotgun (WGS) entry which is preliminary data.</text>
</comment>
<dbReference type="InterPro" id="IPR016680">
    <property type="entry name" value="NDUFA8"/>
</dbReference>
<dbReference type="PANTHER" id="PTHR13344:SF0">
    <property type="entry name" value="NADH DEHYDROGENASE [UBIQUINONE] 1 ALPHA SUBCOMPLEX SUBUNIT 8"/>
    <property type="match status" value="1"/>
</dbReference>
<comment type="similarity">
    <text evidence="2 9">Belongs to the complex I NDUFA8 subunit family.</text>
</comment>
<dbReference type="PROSITE" id="PS51808">
    <property type="entry name" value="CHCH"/>
    <property type="match status" value="1"/>
</dbReference>
<keyword evidence="4 9" id="KW-0679">Respiratory chain</keyword>
<keyword evidence="3 9" id="KW-0813">Transport</keyword>
<gene>
    <name evidence="10" type="ORF">L9F63_015361</name>
</gene>
<reference evidence="10" key="2">
    <citation type="submission" date="2023-05" db="EMBL/GenBank/DDBJ databases">
        <authorList>
            <person name="Fouks B."/>
        </authorList>
    </citation>
    <scope>NUCLEOTIDE SEQUENCE</scope>
    <source>
        <strain evidence="10">Stay&amp;Tobe</strain>
        <tissue evidence="10">Testes</tissue>
    </source>
</reference>
<reference evidence="10" key="1">
    <citation type="journal article" date="2023" name="IScience">
        <title>Live-bearing cockroach genome reveals convergent evolutionary mechanisms linked to viviparity in insects and beyond.</title>
        <authorList>
            <person name="Fouks B."/>
            <person name="Harrison M.C."/>
            <person name="Mikhailova A.A."/>
            <person name="Marchal E."/>
            <person name="English S."/>
            <person name="Carruthers M."/>
            <person name="Jennings E.C."/>
            <person name="Chiamaka E.L."/>
            <person name="Frigard R.A."/>
            <person name="Pippel M."/>
            <person name="Attardo G.M."/>
            <person name="Benoit J.B."/>
            <person name="Bornberg-Bauer E."/>
            <person name="Tobe S.S."/>
        </authorList>
    </citation>
    <scope>NUCLEOTIDE SEQUENCE</scope>
    <source>
        <strain evidence="10">Stay&amp;Tobe</strain>
    </source>
</reference>
<evidence type="ECO:0000256" key="1">
    <source>
        <dbReference type="ARBA" id="ARBA00003195"/>
    </source>
</evidence>
<evidence type="ECO:0000313" key="11">
    <source>
        <dbReference type="Proteomes" id="UP001233999"/>
    </source>
</evidence>
<dbReference type="Proteomes" id="UP001233999">
    <property type="component" value="Unassembled WGS sequence"/>
</dbReference>
<dbReference type="PANTHER" id="PTHR13344">
    <property type="entry name" value="NADH-UBIQUINONE OXIDOREDUCTASE"/>
    <property type="match status" value="1"/>
</dbReference>
<evidence type="ECO:0000256" key="4">
    <source>
        <dbReference type="ARBA" id="ARBA00022660"/>
    </source>
</evidence>
<evidence type="ECO:0000256" key="7">
    <source>
        <dbReference type="ARBA" id="ARBA00023128"/>
    </source>
</evidence>
<dbReference type="AlphaFoldDB" id="A0AAD8EJZ0"/>
<evidence type="ECO:0000256" key="3">
    <source>
        <dbReference type="ARBA" id="ARBA00022448"/>
    </source>
</evidence>
<dbReference type="GO" id="GO:0005743">
    <property type="term" value="C:mitochondrial inner membrane"/>
    <property type="evidence" value="ECO:0007669"/>
    <property type="project" value="UniProtKB-SubCell"/>
</dbReference>
<evidence type="ECO:0000313" key="10">
    <source>
        <dbReference type="EMBL" id="KAJ9592991.1"/>
    </source>
</evidence>
<keyword evidence="7 9" id="KW-0496">Mitochondrion</keyword>